<dbReference type="STRING" id="564608.C1N733"/>
<feature type="compositionally biased region" description="Basic and acidic residues" evidence="2">
    <location>
        <begin position="582"/>
        <end position="594"/>
    </location>
</feature>
<sequence length="953" mass="103235">MFPQPDSSWLKDAPNATPVGPTSPWGLQLIKWYLCSEPRFRGGEPVVRAREISTASLLSGVATDLSGLELKWETREIEYALVMLASEVNEADEPVGVIEELEELDDGGDDDDDDDADPVDLRRFVLVESRLPSPSRLQREERDNRAPSAEQLAYVGKRVMKTFEGHGDFHGVVASARWLRAAGAEGEDDADGWLYWIQFEDGDHEELSESDVELILARMKAFEDAKAKAKAKEARARAREEEAKREAKAKAKQVFANPLGGVRRDLPGSPALPPLAEGEMEVLSHVLSPEVTRLYKEVRALLAARGNETSMEIPPARILSPVDEGDDYHRLKGMQAHKQVTTRVAKAMRAEVAASVETLTNDVSRSEPARSEWDLPRELAYSSDVEMFTVKKYDRRVALRGQLGVRCKKDKRAAIPARTILGPYAAYVCTEAEHAVRKFRPPPGSGSGSGGARGDAATPVEALEEELNHLMFETMFDNTRGTEVGGVKMLVDAYGYGGFAAAVNDPTIDPSDGPERIAEPNVALVEVLVHGFPFMMHVSLRAIEPGEELLCCYGQGYWDAHAEARVRIEHMKKSWESLGVDEKLRARAPPEETRANGSAGGGGKKAGVAKDVVAESKHAAAAARGDSAETTTTTTKKKKKKKKKKKPGEIVCVDLSSDDDENENAAPASATEAARARARAAAKRAMSESASKPKPKPKPSTTPGLIDSSSIDDDAEPIIMDWREVPKPKSKPPPPPKTIGFSARRAAQKRLHAETEAAMALGKSGSTTEKKKPQSNPYLNITAEDVDEVKRLKNEKAAQRMTALHEATANKRARVAPLSGAGGAPSATVMEVPPPPGSTTGTGTGAVGAVPPPEPRRSPARDANTVEFIGEVPPPPTRARPVFAPPPQPLTTVPPAPPLCSRSDFIGILDDADFIAHAARELATIAARRADPDEVRSIHWFPYDRVHVVDADP</sequence>
<protein>
    <submittedName>
        <fullName evidence="4">Predicted protein</fullName>
    </submittedName>
</protein>
<feature type="compositionally biased region" description="Low complexity" evidence="2">
    <location>
        <begin position="664"/>
        <end position="673"/>
    </location>
</feature>
<dbReference type="PROSITE" id="PS50280">
    <property type="entry name" value="SET"/>
    <property type="match status" value="1"/>
</dbReference>
<keyword evidence="5" id="KW-1185">Reference proteome</keyword>
<feature type="coiled-coil region" evidence="1">
    <location>
        <begin position="219"/>
        <end position="257"/>
    </location>
</feature>
<dbReference type="AlphaFoldDB" id="C1N733"/>
<feature type="compositionally biased region" description="Low complexity" evidence="2">
    <location>
        <begin position="816"/>
        <end position="827"/>
    </location>
</feature>
<dbReference type="InterPro" id="IPR046341">
    <property type="entry name" value="SET_dom_sf"/>
</dbReference>
<name>C1N733_MICPC</name>
<evidence type="ECO:0000313" key="5">
    <source>
        <dbReference type="Proteomes" id="UP000001876"/>
    </source>
</evidence>
<proteinExistence type="predicted"/>
<dbReference type="Proteomes" id="UP000001876">
    <property type="component" value="Unassembled WGS sequence"/>
</dbReference>
<dbReference type="SUPFAM" id="SSF82199">
    <property type="entry name" value="SET domain"/>
    <property type="match status" value="1"/>
</dbReference>
<organism evidence="5">
    <name type="scientific">Micromonas pusilla (strain CCMP1545)</name>
    <name type="common">Picoplanktonic green alga</name>
    <dbReference type="NCBI Taxonomy" id="564608"/>
    <lineage>
        <taxon>Eukaryota</taxon>
        <taxon>Viridiplantae</taxon>
        <taxon>Chlorophyta</taxon>
        <taxon>Mamiellophyceae</taxon>
        <taxon>Mamiellales</taxon>
        <taxon>Mamiellaceae</taxon>
        <taxon>Micromonas</taxon>
    </lineage>
</organism>
<feature type="region of interest" description="Disordered" evidence="2">
    <location>
        <begin position="582"/>
        <end position="782"/>
    </location>
</feature>
<reference evidence="4 5" key="1">
    <citation type="journal article" date="2009" name="Science">
        <title>Green evolution and dynamic adaptations revealed by genomes of the marine picoeukaryotes Micromonas.</title>
        <authorList>
            <person name="Worden A.Z."/>
            <person name="Lee J.H."/>
            <person name="Mock T."/>
            <person name="Rouze P."/>
            <person name="Simmons M.P."/>
            <person name="Aerts A.L."/>
            <person name="Allen A.E."/>
            <person name="Cuvelier M.L."/>
            <person name="Derelle E."/>
            <person name="Everett M.V."/>
            <person name="Foulon E."/>
            <person name="Grimwood J."/>
            <person name="Gundlach H."/>
            <person name="Henrissat B."/>
            <person name="Napoli C."/>
            <person name="McDonald S.M."/>
            <person name="Parker M.S."/>
            <person name="Rombauts S."/>
            <person name="Salamov A."/>
            <person name="Von Dassow P."/>
            <person name="Badger J.H."/>
            <person name="Coutinho P.M."/>
            <person name="Demir E."/>
            <person name="Dubchak I."/>
            <person name="Gentemann C."/>
            <person name="Eikrem W."/>
            <person name="Gready J.E."/>
            <person name="John U."/>
            <person name="Lanier W."/>
            <person name="Lindquist E.A."/>
            <person name="Lucas S."/>
            <person name="Mayer K.F."/>
            <person name="Moreau H."/>
            <person name="Not F."/>
            <person name="Otillar R."/>
            <person name="Panaud O."/>
            <person name="Pangilinan J."/>
            <person name="Paulsen I."/>
            <person name="Piegu B."/>
            <person name="Poliakov A."/>
            <person name="Robbens S."/>
            <person name="Schmutz J."/>
            <person name="Toulza E."/>
            <person name="Wyss T."/>
            <person name="Zelensky A."/>
            <person name="Zhou K."/>
            <person name="Armbrust E.V."/>
            <person name="Bhattacharya D."/>
            <person name="Goodenough U.W."/>
            <person name="Van de Peer Y."/>
            <person name="Grigoriev I.V."/>
        </authorList>
    </citation>
    <scope>NUCLEOTIDE SEQUENCE [LARGE SCALE GENOMIC DNA]</scope>
    <source>
        <strain evidence="4 5">CCMP1545</strain>
    </source>
</reference>
<feature type="compositionally biased region" description="Pro residues" evidence="2">
    <location>
        <begin position="872"/>
        <end position="896"/>
    </location>
</feature>
<dbReference type="EMBL" id="GG663749">
    <property type="protein sequence ID" value="EEH52036.1"/>
    <property type="molecule type" value="Genomic_DNA"/>
</dbReference>
<feature type="compositionally biased region" description="Low complexity" evidence="2">
    <location>
        <begin position="683"/>
        <end position="692"/>
    </location>
</feature>
<evidence type="ECO:0000313" key="4">
    <source>
        <dbReference type="EMBL" id="EEH52036.1"/>
    </source>
</evidence>
<dbReference type="KEGG" id="mpp:MICPUCDRAFT_43009"/>
<dbReference type="InterPro" id="IPR001214">
    <property type="entry name" value="SET_dom"/>
</dbReference>
<feature type="region of interest" description="Disordered" evidence="2">
    <location>
        <begin position="805"/>
        <end position="896"/>
    </location>
</feature>
<feature type="domain" description="SET" evidence="3">
    <location>
        <begin position="383"/>
        <end position="554"/>
    </location>
</feature>
<dbReference type="RefSeq" id="XP_003063663.1">
    <property type="nucleotide sequence ID" value="XM_003063617.1"/>
</dbReference>
<accession>C1N733</accession>
<feature type="compositionally biased region" description="Basic residues" evidence="2">
    <location>
        <begin position="635"/>
        <end position="646"/>
    </location>
</feature>
<dbReference type="OrthoDB" id="540791at2759"/>
<evidence type="ECO:0000259" key="3">
    <source>
        <dbReference type="PROSITE" id="PS50280"/>
    </source>
</evidence>
<evidence type="ECO:0000256" key="2">
    <source>
        <dbReference type="SAM" id="MobiDB-lite"/>
    </source>
</evidence>
<dbReference type="GeneID" id="9689273"/>
<evidence type="ECO:0000256" key="1">
    <source>
        <dbReference type="SAM" id="Coils"/>
    </source>
</evidence>
<gene>
    <name evidence="4" type="ORF">MICPUCDRAFT_43009</name>
</gene>
<dbReference type="Gene3D" id="2.170.270.10">
    <property type="entry name" value="SET domain"/>
    <property type="match status" value="1"/>
</dbReference>
<keyword evidence="1" id="KW-0175">Coiled coil</keyword>